<dbReference type="Proteomes" id="UP000037175">
    <property type="component" value="Unassembled WGS sequence"/>
</dbReference>
<evidence type="ECO:0000313" key="7">
    <source>
        <dbReference type="EMBL" id="KNZ70175.1"/>
    </source>
</evidence>
<accession>A0A0L6W3Q8</accession>
<keyword evidence="8" id="KW-1185">Reference proteome</keyword>
<evidence type="ECO:0000313" key="8">
    <source>
        <dbReference type="Proteomes" id="UP000037175"/>
    </source>
</evidence>
<organism evidence="7 8">
    <name type="scientific">Thermincola ferriacetica</name>
    <dbReference type="NCBI Taxonomy" id="281456"/>
    <lineage>
        <taxon>Bacteria</taxon>
        <taxon>Bacillati</taxon>
        <taxon>Bacillota</taxon>
        <taxon>Clostridia</taxon>
        <taxon>Eubacteriales</taxon>
        <taxon>Thermincolaceae</taxon>
        <taxon>Thermincola</taxon>
    </lineage>
</organism>
<dbReference type="EMBL" id="LGTE01000005">
    <property type="protein sequence ID" value="KNZ70175.1"/>
    <property type="molecule type" value="Genomic_DNA"/>
</dbReference>
<dbReference type="Gene3D" id="6.10.250.660">
    <property type="match status" value="1"/>
</dbReference>
<evidence type="ECO:0000256" key="1">
    <source>
        <dbReference type="ARBA" id="ARBA00004496"/>
    </source>
</evidence>
<comment type="caution">
    <text evidence="7">The sequence shown here is derived from an EMBL/GenBank/DDBJ whole genome shotgun (WGS) entry which is preliminary data.</text>
</comment>
<dbReference type="AlphaFoldDB" id="A0A0L6W3Q8"/>
<dbReference type="InterPro" id="IPR019933">
    <property type="entry name" value="DivIVA_domain"/>
</dbReference>
<comment type="similarity">
    <text evidence="2">Belongs to the DivIVA family.</text>
</comment>
<evidence type="ECO:0000256" key="6">
    <source>
        <dbReference type="ARBA" id="ARBA00023306"/>
    </source>
</evidence>
<keyword evidence="3" id="KW-0963">Cytoplasm</keyword>
<gene>
    <name evidence="7" type="ORF">Tfer_1046</name>
</gene>
<dbReference type="PANTHER" id="PTHR35794:SF2">
    <property type="entry name" value="CELL DIVISION PROTEIN DIVIVA"/>
    <property type="match status" value="1"/>
</dbReference>
<keyword evidence="6" id="KW-0131">Cell cycle</keyword>
<name>A0A0L6W3Q8_9FIRM</name>
<evidence type="ECO:0000256" key="5">
    <source>
        <dbReference type="ARBA" id="ARBA00023054"/>
    </source>
</evidence>
<dbReference type="PATRIC" id="fig|281456.6.peg.1116"/>
<dbReference type="GO" id="GO:0051301">
    <property type="term" value="P:cell division"/>
    <property type="evidence" value="ECO:0007669"/>
    <property type="project" value="UniProtKB-KW"/>
</dbReference>
<evidence type="ECO:0000256" key="4">
    <source>
        <dbReference type="ARBA" id="ARBA00022618"/>
    </source>
</evidence>
<evidence type="ECO:0000256" key="3">
    <source>
        <dbReference type="ARBA" id="ARBA00022490"/>
    </source>
</evidence>
<keyword evidence="4" id="KW-0132">Cell division</keyword>
<protein>
    <submittedName>
        <fullName evidence="7">DivIVA domain-containing protein</fullName>
    </submittedName>
</protein>
<keyword evidence="5" id="KW-0175">Coiled coil</keyword>
<proteinExistence type="inferred from homology"/>
<reference evidence="8" key="1">
    <citation type="submission" date="2015-07" db="EMBL/GenBank/DDBJ databases">
        <title>Complete Genome of Thermincola ferriacetica strain Z-0001T.</title>
        <authorList>
            <person name="Lusk B."/>
            <person name="Badalamenti J.P."/>
            <person name="Parameswaran P."/>
            <person name="Bond D.R."/>
            <person name="Torres C.I."/>
        </authorList>
    </citation>
    <scope>NUCLEOTIDE SEQUENCE [LARGE SCALE GENOMIC DNA]</scope>
    <source>
        <strain evidence="8">Z-0001</strain>
    </source>
</reference>
<dbReference type="Pfam" id="PF05103">
    <property type="entry name" value="DivIVA"/>
    <property type="match status" value="1"/>
</dbReference>
<comment type="subcellular location">
    <subcellularLocation>
        <location evidence="1">Cytoplasm</location>
    </subcellularLocation>
</comment>
<dbReference type="NCBIfam" id="TIGR03544">
    <property type="entry name" value="DivI1A_domain"/>
    <property type="match status" value="1"/>
</dbReference>
<dbReference type="InterPro" id="IPR007793">
    <property type="entry name" value="DivIVA_fam"/>
</dbReference>
<dbReference type="GO" id="GO:0005737">
    <property type="term" value="C:cytoplasm"/>
    <property type="evidence" value="ECO:0007669"/>
    <property type="project" value="UniProtKB-SubCell"/>
</dbReference>
<dbReference type="PANTHER" id="PTHR35794">
    <property type="entry name" value="CELL DIVISION PROTEIN DIVIVA"/>
    <property type="match status" value="1"/>
</dbReference>
<dbReference type="RefSeq" id="WP_052217165.1">
    <property type="nucleotide sequence ID" value="NZ_LGTE01000005.1"/>
</dbReference>
<sequence length="221" mass="24972">MPLTPLDIRNKEFKRVFRGYDEEEVDEFLDQIVESYESIYKENLSLKELVATKDSDVSKYKDLEETLKQTLVVAQQTADEMKHNTEKQVEVMLKEAELKAAEIIGAAEEKARNIIAGAEEKANNTYKNLEDLQKQVQVFRIKFKSFLESQLSLINDGEHELFGEISINQNAGKIQLKPQTEMLRAAHEAAASDAGQVPGEGAEEIVGREEPQTIINKGVLF</sequence>
<evidence type="ECO:0000256" key="2">
    <source>
        <dbReference type="ARBA" id="ARBA00009008"/>
    </source>
</evidence>